<dbReference type="RefSeq" id="XP_022630615.1">
    <property type="nucleotide sequence ID" value="XM_022775245.1"/>
</dbReference>
<evidence type="ECO:0000313" key="9">
    <source>
        <dbReference type="Proteomes" id="UP000054304"/>
    </source>
</evidence>
<evidence type="ECO:0000259" key="7">
    <source>
        <dbReference type="PROSITE" id="PS51783"/>
    </source>
</evidence>
<protein>
    <recommendedName>
        <fullName evidence="4">Beige protein homolog 1</fullName>
    </recommendedName>
</protein>
<comment type="function">
    <text evidence="3">May be involved in protein sorting and cell wall formation.</text>
</comment>
<feature type="region of interest" description="Disordered" evidence="5">
    <location>
        <begin position="1288"/>
        <end position="1310"/>
    </location>
</feature>
<dbReference type="FunFam" id="1.10.1540.10:FF:000001">
    <property type="entry name" value="neurobeachin isoform X1"/>
    <property type="match status" value="1"/>
</dbReference>
<dbReference type="Gene3D" id="2.30.29.30">
    <property type="entry name" value="Pleckstrin-homology domain (PH domain)/Phosphotyrosine-binding domain (PTB)"/>
    <property type="match status" value="1"/>
</dbReference>
<feature type="domain" description="BEACH" evidence="6">
    <location>
        <begin position="1519"/>
        <end position="1812"/>
    </location>
</feature>
<dbReference type="STRING" id="1245769.A0A0C7N924"/>
<dbReference type="InterPro" id="IPR023362">
    <property type="entry name" value="PH-BEACH_dom"/>
</dbReference>
<dbReference type="SUPFAM" id="SSF50978">
    <property type="entry name" value="WD40 repeat-like"/>
    <property type="match status" value="1"/>
</dbReference>
<dbReference type="PROSITE" id="PS50197">
    <property type="entry name" value="BEACH"/>
    <property type="match status" value="1"/>
</dbReference>
<evidence type="ECO:0000256" key="3">
    <source>
        <dbReference type="ARBA" id="ARBA00054699"/>
    </source>
</evidence>
<feature type="domain" description="BEACH-type PH" evidence="7">
    <location>
        <begin position="1342"/>
        <end position="1473"/>
    </location>
</feature>
<evidence type="ECO:0000256" key="2">
    <source>
        <dbReference type="ARBA" id="ARBA00022737"/>
    </source>
</evidence>
<dbReference type="Gene3D" id="1.10.1540.10">
    <property type="entry name" value="BEACH domain"/>
    <property type="match status" value="1"/>
</dbReference>
<evidence type="ECO:0000256" key="1">
    <source>
        <dbReference type="ARBA" id="ARBA00022574"/>
    </source>
</evidence>
<accession>A0A0C7N924</accession>
<dbReference type="OrthoDB" id="26681at2759"/>
<dbReference type="Gene3D" id="2.130.10.10">
    <property type="entry name" value="YVTN repeat-like/Quinoprotein amine dehydrogenase"/>
    <property type="match status" value="1"/>
</dbReference>
<evidence type="ECO:0000313" key="8">
    <source>
        <dbReference type="EMBL" id="CEP64408.1"/>
    </source>
</evidence>
<dbReference type="Proteomes" id="UP000054304">
    <property type="component" value="Unassembled WGS sequence"/>
</dbReference>
<dbReference type="InterPro" id="IPR036322">
    <property type="entry name" value="WD40_repeat_dom_sf"/>
</dbReference>
<evidence type="ECO:0000256" key="4">
    <source>
        <dbReference type="ARBA" id="ARBA00073334"/>
    </source>
</evidence>
<dbReference type="Pfam" id="PF14844">
    <property type="entry name" value="PH_BEACH"/>
    <property type="match status" value="1"/>
</dbReference>
<dbReference type="SMART" id="SM01026">
    <property type="entry name" value="Beach"/>
    <property type="match status" value="1"/>
</dbReference>
<dbReference type="InterPro" id="IPR015943">
    <property type="entry name" value="WD40/YVTN_repeat-like_dom_sf"/>
</dbReference>
<dbReference type="InterPro" id="IPR011993">
    <property type="entry name" value="PH-like_dom_sf"/>
</dbReference>
<dbReference type="PANTHER" id="PTHR13743:SF123">
    <property type="entry name" value="PROTEIN FAN"/>
    <property type="match status" value="1"/>
</dbReference>
<dbReference type="CDD" id="cd01201">
    <property type="entry name" value="PH_BEACH"/>
    <property type="match status" value="1"/>
</dbReference>
<dbReference type="HOGENOM" id="CLU_000175_3_1_1"/>
<dbReference type="PANTHER" id="PTHR13743">
    <property type="entry name" value="BEIGE/BEACH-RELATED"/>
    <property type="match status" value="1"/>
</dbReference>
<dbReference type="Pfam" id="PF02138">
    <property type="entry name" value="Beach"/>
    <property type="match status" value="1"/>
</dbReference>
<reference evidence="8 9" key="1">
    <citation type="submission" date="2014-12" db="EMBL/GenBank/DDBJ databases">
        <authorList>
            <person name="Neuveglise Cecile"/>
        </authorList>
    </citation>
    <scope>NUCLEOTIDE SEQUENCE [LARGE SCALE GENOMIC DNA]</scope>
    <source>
        <strain evidence="8 9">CBS 12615</strain>
    </source>
</reference>
<dbReference type="InterPro" id="IPR036372">
    <property type="entry name" value="BEACH_dom_sf"/>
</dbReference>
<dbReference type="InterPro" id="IPR050865">
    <property type="entry name" value="BEACH_Domain"/>
</dbReference>
<keyword evidence="9" id="KW-1185">Reference proteome</keyword>
<gene>
    <name evidence="8" type="ORF">LALA0_S11e03444g</name>
</gene>
<evidence type="ECO:0000259" key="6">
    <source>
        <dbReference type="PROSITE" id="PS50197"/>
    </source>
</evidence>
<dbReference type="EMBL" id="LN736370">
    <property type="protein sequence ID" value="CEP64408.1"/>
    <property type="molecule type" value="Genomic_DNA"/>
</dbReference>
<name>A0A0C7N924_9SACH</name>
<evidence type="ECO:0000256" key="5">
    <source>
        <dbReference type="SAM" id="MobiDB-lite"/>
    </source>
</evidence>
<dbReference type="SUPFAM" id="SSF81837">
    <property type="entry name" value="BEACH domain"/>
    <property type="match status" value="1"/>
</dbReference>
<dbReference type="CDD" id="cd06071">
    <property type="entry name" value="Beach"/>
    <property type="match status" value="1"/>
</dbReference>
<proteinExistence type="predicted"/>
<dbReference type="PROSITE" id="PS51783">
    <property type="entry name" value="PH_BEACH"/>
    <property type="match status" value="1"/>
</dbReference>
<dbReference type="GeneID" id="34687958"/>
<keyword evidence="2" id="KW-0677">Repeat</keyword>
<sequence>MAVPGNAYTVLMSEVLDLQFEDSWDGESTETLLSDALWGILSGCQDKLGTLSHALVSEYVFDQLTAIFVNLGEGEDNLVIDDPDKWSTLFSLDMLESSFEVVGFAHILLHLSYLSLINAQKISQIPNLKNNLWSILTLKLKAPEVAIHAISELYTQVLAVDCNPMDLKKLYGEVEKGSRTALQILNTLGNTMSDFSSQSLLFFDNAYKTFEIDSYTHQLCLQLWTIFHRVTSNRIFSLNNNLFVEIRESILCISDDEFVLAVFETFEFNTDVLYNISLNINGDTFTLYVDGVLIESISIPQTPSSERSIKKLELGSMICSFKVFKFWVWSEPLLETGIKLTNRLPFWEPGNTINGTGGRKKVSEEVDVSLLLEICASIETPGLTMGVCAHHAEQLRNTKLIVRFVPSEVIDESWESNTESCTLIMDKESSSHVGKVLCYRCSSLLSCFETICVFDHVLSVLQCSRNLDDLYEYMEHWLALMQCTELRKFFEDQIGYEFLSLFIDSEVLLKLNTSLSLPFMNLFLKYCGWDTNCSADSLVKNREACTALLLNFGWWVGENALSAECFSIEILRFLFFQLHEALESSNFAEFNYKQLANLQLLNRLTKFLDDFCSDSRRIEIVECIRNEITDILKLIIKKSSKIEVISLFNFIYFEVKKRSERSASLVLGSLNSALGEMLFAEDQELSNSLTESFPVKLMLMIIDAAHSMAVISSGLSMLIKFLESAVTSHSRFVRNNGFRILYGIIKETDYQNYERLINILLRPDLAADDLKLFMELSIADQNGQPARKSDVRSDNHCLIVDLLEWAVLNDVKAYPLDMDEMICRYLSSAIALQGDLPGWVLFDARQSLYLGKLLGLLMTVRKPQNANTYVCASKGLTTILTNSLLHHLSFSSPKKFRDQISHLLKERGNKTNRHYVEQFYWISPFESVLGQLETFIPSFTELFEQSDHFPSNLLQLLDTFTNSSVFFELPVGHYLKTHAIATTCLERSAHQSTTNRKCSASKETLHKIVYKTSVAFFSSIETYDPNTASSSLTRFIDVTLLQQSALFRAEDKDATADLEAVSFLFSALAWSLTIPALQNSQTAVLNCLRIIVMHHEGLLGIISNIIDRARKEKVLKILLFSLSASDEDLLQCLRSEEARAAFEAYGKKHMKGLDGSSSTKYSAERRLATKILLLKQREEALERRLAELDSMYKNFCRDGQRMSGTVLAAEERRRLYMLNDAEDELVVFRQRLEEFRRRTHSRRRIQIPKTIKGQWSLDPMEDSNRMRKRLIPNYPGQNAQVSFLFQDKKQAKSAPDDPPAGQNSERKASSTMSFEIIKELDMLNLETDNSHDRNRKVLKMLQKGDAIKRIWNCSNVVGLSVTEGVLILGANYLYFISGYFYSGSESKVIDLCDATSTERDPAVKMISGSREEDKALKKEHKIECWKLPEVAFILKRPFLLRDSAIEISFDDGKSSFYTFRNNGWRNDAYDWLHRKGRELKNKTILSDAYNELAMKSDNINIKNGLSEYTLSDKVANVFSYGNSSSPSFKALKLWQSGQISNFYYLILLNTLAGRTFNDITQYPVFPWIIADYHSDELDLTSPKTFRDLSKPMGAQSERRKEQFIERFDALRDLGDGERPFHYGTHYSSAMIVSSYMMRIPPFVDSYLLLQDGKFGHADRLFNSIERTWSSASQENTTDVRELIPEFFYLPEFLENVNAYNFGVLQNGDRVDNVLLPPWAKNDPKLFVAKNREALESPYVSQRLHLWIDLIFGFKQTGEAAVEAVNVFNRLSYPGAVNLDKIDNENERVAVTGIIHNFGQSPLRVFDQSHPKKLLQQLPLPSITCVFSDLAETPHVRYICDENYSVPHEQLGASDSSENTAVSFIGCSIYVDGVEFLNAHHCKITCLKRLKGRQLCTADELGLIKLWEWTKEGTATTLAEIKRLDAHLCSIRELKFSSQYNMLLSLDFEGNLYSWDTLTLQVLRCYSEKVVLSAVSETTATVLFLDGLDMITICNLNGSVYVERKFDTTISAASFLRVEDENQSLHSHQDEVDLIGLGFTNGEIKIMSLRQGQGNAAWQLQEVKGLSTGVRKPVTSLYIGIEGLQALNTGVTRCQIRAKNSEQSFVWI</sequence>
<dbReference type="InterPro" id="IPR000409">
    <property type="entry name" value="BEACH_dom"/>
</dbReference>
<organism evidence="8 9">
    <name type="scientific">Lachancea lanzarotensis</name>
    <dbReference type="NCBI Taxonomy" id="1245769"/>
    <lineage>
        <taxon>Eukaryota</taxon>
        <taxon>Fungi</taxon>
        <taxon>Dikarya</taxon>
        <taxon>Ascomycota</taxon>
        <taxon>Saccharomycotina</taxon>
        <taxon>Saccharomycetes</taxon>
        <taxon>Saccharomycetales</taxon>
        <taxon>Saccharomycetaceae</taxon>
        <taxon>Lachancea</taxon>
    </lineage>
</organism>
<keyword evidence="1" id="KW-0853">WD repeat</keyword>
<dbReference type="SUPFAM" id="SSF50729">
    <property type="entry name" value="PH domain-like"/>
    <property type="match status" value="1"/>
</dbReference>